<reference evidence="2" key="2">
    <citation type="submission" date="2015-01" db="EMBL/GenBank/DDBJ databases">
        <title>Evolutionary Origins and Diversification of the Mycorrhizal Mutualists.</title>
        <authorList>
            <consortium name="DOE Joint Genome Institute"/>
            <consortium name="Mycorrhizal Genomics Consortium"/>
            <person name="Kohler A."/>
            <person name="Kuo A."/>
            <person name="Nagy L.G."/>
            <person name="Floudas D."/>
            <person name="Copeland A."/>
            <person name="Barry K.W."/>
            <person name="Cichocki N."/>
            <person name="Veneault-Fourrey C."/>
            <person name="LaButti K."/>
            <person name="Lindquist E.A."/>
            <person name="Lipzen A."/>
            <person name="Lundell T."/>
            <person name="Morin E."/>
            <person name="Murat C."/>
            <person name="Riley R."/>
            <person name="Ohm R."/>
            <person name="Sun H."/>
            <person name="Tunlid A."/>
            <person name="Henrissat B."/>
            <person name="Grigoriev I.V."/>
            <person name="Hibbett D.S."/>
            <person name="Martin F."/>
        </authorList>
    </citation>
    <scope>NUCLEOTIDE SEQUENCE [LARGE SCALE GENOMIC DNA]</scope>
    <source>
        <strain evidence="2">441</strain>
    </source>
</reference>
<reference evidence="1 2" key="1">
    <citation type="submission" date="2014-04" db="EMBL/GenBank/DDBJ databases">
        <authorList>
            <consortium name="DOE Joint Genome Institute"/>
            <person name="Kuo A."/>
            <person name="Kohler A."/>
            <person name="Costa M.D."/>
            <person name="Nagy L.G."/>
            <person name="Floudas D."/>
            <person name="Copeland A."/>
            <person name="Barry K.W."/>
            <person name="Cichocki N."/>
            <person name="Veneault-Fourrey C."/>
            <person name="LaButti K."/>
            <person name="Lindquist E.A."/>
            <person name="Lipzen A."/>
            <person name="Lundell T."/>
            <person name="Morin E."/>
            <person name="Murat C."/>
            <person name="Sun H."/>
            <person name="Tunlid A."/>
            <person name="Henrissat B."/>
            <person name="Grigoriev I.V."/>
            <person name="Hibbett D.S."/>
            <person name="Martin F."/>
            <person name="Nordberg H.P."/>
            <person name="Cantor M.N."/>
            <person name="Hua S.X."/>
        </authorList>
    </citation>
    <scope>NUCLEOTIDE SEQUENCE [LARGE SCALE GENOMIC DNA]</scope>
    <source>
        <strain evidence="1 2">441</strain>
    </source>
</reference>
<dbReference type="HOGENOM" id="CLU_2967390_0_0_1"/>
<feature type="non-terminal residue" evidence="1">
    <location>
        <position position="1"/>
    </location>
</feature>
<name>A0A0C9YJS6_9AGAM</name>
<dbReference type="AlphaFoldDB" id="A0A0C9YJS6"/>
<dbReference type="EMBL" id="KN833960">
    <property type="protein sequence ID" value="KIK14029.1"/>
    <property type="molecule type" value="Genomic_DNA"/>
</dbReference>
<protein>
    <submittedName>
        <fullName evidence="1">Uncharacterized protein</fullName>
    </submittedName>
</protein>
<accession>A0A0C9YJS6</accession>
<proteinExistence type="predicted"/>
<evidence type="ECO:0000313" key="2">
    <source>
        <dbReference type="Proteomes" id="UP000054018"/>
    </source>
</evidence>
<evidence type="ECO:0000313" key="1">
    <source>
        <dbReference type="EMBL" id="KIK14029.1"/>
    </source>
</evidence>
<organism evidence="1 2">
    <name type="scientific">Pisolithus microcarpus 441</name>
    <dbReference type="NCBI Taxonomy" id="765257"/>
    <lineage>
        <taxon>Eukaryota</taxon>
        <taxon>Fungi</taxon>
        <taxon>Dikarya</taxon>
        <taxon>Basidiomycota</taxon>
        <taxon>Agaricomycotina</taxon>
        <taxon>Agaricomycetes</taxon>
        <taxon>Agaricomycetidae</taxon>
        <taxon>Boletales</taxon>
        <taxon>Sclerodermatineae</taxon>
        <taxon>Pisolithaceae</taxon>
        <taxon>Pisolithus</taxon>
    </lineage>
</organism>
<dbReference type="Proteomes" id="UP000054018">
    <property type="component" value="Unassembled WGS sequence"/>
</dbReference>
<gene>
    <name evidence="1" type="ORF">PISMIDRAFT_364744</name>
</gene>
<keyword evidence="2" id="KW-1185">Reference proteome</keyword>
<sequence length="59" mass="6945">LHEHELLGWIITRLGTKCCSKSPLFPACHTLEVVVILDRMAGTCSRYWHQWLRRLQARN</sequence>